<dbReference type="Proteomes" id="UP000035489">
    <property type="component" value="Unassembled WGS sequence"/>
</dbReference>
<feature type="chain" id="PRO_5023534967" description="Phosphatidylserine decarboxylase beta chain" evidence="11">
    <location>
        <begin position="1"/>
        <end position="190"/>
    </location>
</feature>
<comment type="catalytic activity">
    <reaction evidence="11">
        <text>a 1,2-diacyl-sn-glycero-3-phospho-L-serine + H(+) = a 1,2-diacyl-sn-glycero-3-phosphoethanolamine + CO2</text>
        <dbReference type="Rhea" id="RHEA:20828"/>
        <dbReference type="ChEBI" id="CHEBI:15378"/>
        <dbReference type="ChEBI" id="CHEBI:16526"/>
        <dbReference type="ChEBI" id="CHEBI:57262"/>
        <dbReference type="ChEBI" id="CHEBI:64612"/>
        <dbReference type="EC" id="4.1.1.65"/>
    </reaction>
</comment>
<feature type="active site" description="Schiff-base intermediate with substrate; via pyruvic acid" evidence="11">
    <location>
        <position position="191"/>
    </location>
</feature>
<dbReference type="NCBIfam" id="NF003685">
    <property type="entry name" value="PRK05305.2-5"/>
    <property type="match status" value="1"/>
</dbReference>
<dbReference type="GO" id="GO:0004609">
    <property type="term" value="F:phosphatidylserine decarboxylase activity"/>
    <property type="evidence" value="ECO:0007669"/>
    <property type="project" value="UniProtKB-UniRule"/>
</dbReference>
<comment type="subunit">
    <text evidence="11">Heterodimer of a large membrane-associated beta subunit and a small pyruvoyl-containing alpha subunit.</text>
</comment>
<keyword evidence="9 11" id="KW-1208">Phospholipid metabolism</keyword>
<keyword evidence="6 11" id="KW-0865">Zymogen</keyword>
<keyword evidence="12" id="KW-0812">Transmembrane</keyword>
<name>A0A0H1RJ61_9HYPH</name>
<dbReference type="PANTHER" id="PTHR35809">
    <property type="entry name" value="ARCHAETIDYLSERINE DECARBOXYLASE PROENZYME-RELATED"/>
    <property type="match status" value="1"/>
</dbReference>
<evidence type="ECO:0000256" key="2">
    <source>
        <dbReference type="ARBA" id="ARBA00022516"/>
    </source>
</evidence>
<dbReference type="RefSeq" id="WP_047189478.1">
    <property type="nucleotide sequence ID" value="NZ_LCYG01000032.1"/>
</dbReference>
<evidence type="ECO:0000256" key="11">
    <source>
        <dbReference type="HAMAP-Rule" id="MF_00664"/>
    </source>
</evidence>
<dbReference type="PATRIC" id="fig|1225564.3.peg.3508"/>
<comment type="function">
    <text evidence="11">Catalyzes the formation of phosphatidylethanolamine (PtdEtn) from phosphatidylserine (PtdSer).</text>
</comment>
<accession>A0A0H1RJ61</accession>
<dbReference type="UniPathway" id="UPA00558">
    <property type="reaction ID" value="UER00616"/>
</dbReference>
<evidence type="ECO:0000313" key="14">
    <source>
        <dbReference type="Proteomes" id="UP000035489"/>
    </source>
</evidence>
<keyword evidence="5 11" id="KW-0472">Membrane</keyword>
<dbReference type="GO" id="GO:0005886">
    <property type="term" value="C:plasma membrane"/>
    <property type="evidence" value="ECO:0007669"/>
    <property type="project" value="UniProtKB-SubCell"/>
</dbReference>
<keyword evidence="4 11" id="KW-0443">Lipid metabolism</keyword>
<keyword evidence="12" id="KW-1133">Transmembrane helix</keyword>
<keyword evidence="2 11" id="KW-0444">Lipid biosynthesis</keyword>
<dbReference type="NCBIfam" id="NF003679">
    <property type="entry name" value="PRK05305.1-3"/>
    <property type="match status" value="1"/>
</dbReference>
<protein>
    <recommendedName>
        <fullName evidence="11">Phosphatidylserine decarboxylase proenzyme</fullName>
        <ecNumber evidence="11">4.1.1.65</ecNumber>
    </recommendedName>
    <component>
        <recommendedName>
            <fullName evidence="11">Phosphatidylserine decarboxylase alpha chain</fullName>
        </recommendedName>
    </component>
    <component>
        <recommendedName>
            <fullName evidence="11">Phosphatidylserine decarboxylase beta chain</fullName>
        </recommendedName>
    </component>
</protein>
<evidence type="ECO:0000256" key="4">
    <source>
        <dbReference type="ARBA" id="ARBA00023098"/>
    </source>
</evidence>
<feature type="site" description="Cleavage (non-hydrolytic); by autocatalysis" evidence="11">
    <location>
        <begin position="190"/>
        <end position="191"/>
    </location>
</feature>
<dbReference type="NCBIfam" id="NF003677">
    <property type="entry name" value="PRK05305.1-1"/>
    <property type="match status" value="1"/>
</dbReference>
<evidence type="ECO:0000313" key="13">
    <source>
        <dbReference type="EMBL" id="KLK92657.1"/>
    </source>
</evidence>
<feature type="modified residue" description="Pyruvic acid (Ser); by autocatalysis" evidence="11">
    <location>
        <position position="191"/>
    </location>
</feature>
<dbReference type="NCBIfam" id="NF003678">
    <property type="entry name" value="PRK05305.1-2"/>
    <property type="match status" value="1"/>
</dbReference>
<sequence length="233" mass="25648">MTDILESMRRIFVPIHKEGYPFILIALFATIVLAWLWSPLGWIGAILTVWVCYFFRDPPRVTPMREGLVISPADGRVNLITTAVPPAELSLPPEPMTRISVFMNVFDCHVNRSPVAGRIEQILYTPGLFLNAELDKASEDNERNALVIETAGTRIGVVQIAGLVARRIVSFVKVGDMLSTGERFGLIRFGSRLDIYVPLSAQVLVGLGQTAVAGETVLADLTANEPARQYRVG</sequence>
<reference evidence="13 14" key="1">
    <citation type="submission" date="2015-05" db="EMBL/GenBank/DDBJ databases">
        <title>Draft genome sequence of Microvirga vignae strain BR3299, a novel nitrogen fixing bacteria isolated from Brazil semi-aired region.</title>
        <authorList>
            <person name="Zilli J.E."/>
            <person name="Passos S.R."/>
            <person name="Leite J."/>
            <person name="Baldani J.I."/>
            <person name="Xavier G.R."/>
            <person name="Rumjaneck N.G."/>
            <person name="Simoes-Araujo J.L."/>
        </authorList>
    </citation>
    <scope>NUCLEOTIDE SEQUENCE [LARGE SCALE GENOMIC DNA]</scope>
    <source>
        <strain evidence="13 14">BR3299</strain>
    </source>
</reference>
<evidence type="ECO:0000256" key="7">
    <source>
        <dbReference type="ARBA" id="ARBA00023209"/>
    </source>
</evidence>
<keyword evidence="3 11" id="KW-0210">Decarboxylase</keyword>
<comment type="PTM">
    <text evidence="11">Is synthesized initially as an inactive proenzyme. Formation of the active enzyme involves a self-maturation process in which the active site pyruvoyl group is generated from an internal serine residue via an autocatalytic post-translational modification. Two non-identical subunits are generated from the proenzyme in this reaction, and the pyruvate is formed at the N-terminus of the alpha chain, which is derived from the carboxyl end of the proenzyme. The post-translation cleavage follows an unusual pathway, termed non-hydrolytic serinolysis, in which the side chain hydroxyl group of the serine supplies its oxygen atom to form the C-terminus of the beta chain, while the remainder of the serine residue undergoes an oxidative deamination to produce ammonia and the pyruvoyl prosthetic group on the alpha chain.</text>
</comment>
<keyword evidence="8 11" id="KW-0456">Lyase</keyword>
<dbReference type="EC" id="4.1.1.65" evidence="11"/>
<feature type="chain" id="PRO_5023534966" description="Phosphatidylserine decarboxylase alpha chain" evidence="11">
    <location>
        <begin position="191"/>
        <end position="233"/>
    </location>
</feature>
<evidence type="ECO:0000256" key="10">
    <source>
        <dbReference type="ARBA" id="ARBA00023317"/>
    </source>
</evidence>
<dbReference type="InterPro" id="IPR003817">
    <property type="entry name" value="PS_Dcarbxylase"/>
</dbReference>
<dbReference type="InterPro" id="IPR033175">
    <property type="entry name" value="PSD-A"/>
</dbReference>
<comment type="pathway">
    <text evidence="11">Phospholipid metabolism; phosphatidylethanolamine biosynthesis; phosphatidylethanolamine from CDP-diacylglycerol: step 2/2.</text>
</comment>
<evidence type="ECO:0000256" key="8">
    <source>
        <dbReference type="ARBA" id="ARBA00023239"/>
    </source>
</evidence>
<proteinExistence type="inferred from homology"/>
<evidence type="ECO:0000256" key="12">
    <source>
        <dbReference type="SAM" id="Phobius"/>
    </source>
</evidence>
<keyword evidence="14" id="KW-1185">Reference proteome</keyword>
<dbReference type="PANTHER" id="PTHR35809:SF1">
    <property type="entry name" value="ARCHAETIDYLSERINE DECARBOXYLASE PROENZYME-RELATED"/>
    <property type="match status" value="1"/>
</dbReference>
<keyword evidence="1 11" id="KW-1003">Cell membrane</keyword>
<evidence type="ECO:0000256" key="3">
    <source>
        <dbReference type="ARBA" id="ARBA00022793"/>
    </source>
</evidence>
<evidence type="ECO:0000256" key="1">
    <source>
        <dbReference type="ARBA" id="ARBA00022475"/>
    </source>
</evidence>
<comment type="subcellular location">
    <subcellularLocation>
        <location evidence="11">Cell membrane</location>
        <topology evidence="11">Peripheral membrane protein</topology>
    </subcellularLocation>
</comment>
<evidence type="ECO:0000256" key="9">
    <source>
        <dbReference type="ARBA" id="ARBA00023264"/>
    </source>
</evidence>
<dbReference type="STRING" id="1225564.AA309_13305"/>
<feature type="transmembrane region" description="Helical" evidence="12">
    <location>
        <begin position="22"/>
        <end position="55"/>
    </location>
</feature>
<dbReference type="HAMAP" id="MF_00664">
    <property type="entry name" value="PS_decarb_PSD_A"/>
    <property type="match status" value="1"/>
</dbReference>
<dbReference type="EMBL" id="LCYG01000032">
    <property type="protein sequence ID" value="KLK92657.1"/>
    <property type="molecule type" value="Genomic_DNA"/>
</dbReference>
<keyword evidence="7 11" id="KW-0594">Phospholipid biosynthesis</keyword>
<comment type="similarity">
    <text evidence="11">Belongs to the phosphatidylserine decarboxylase family. PSD-A subfamily.</text>
</comment>
<organism evidence="13 14">
    <name type="scientific">Microvirga vignae</name>
    <dbReference type="NCBI Taxonomy" id="1225564"/>
    <lineage>
        <taxon>Bacteria</taxon>
        <taxon>Pseudomonadati</taxon>
        <taxon>Pseudomonadota</taxon>
        <taxon>Alphaproteobacteria</taxon>
        <taxon>Hyphomicrobiales</taxon>
        <taxon>Methylobacteriaceae</taxon>
        <taxon>Microvirga</taxon>
    </lineage>
</organism>
<comment type="cofactor">
    <cofactor evidence="11">
        <name>pyruvate</name>
        <dbReference type="ChEBI" id="CHEBI:15361"/>
    </cofactor>
    <text evidence="11">Binds 1 pyruvoyl group covalently per subunit.</text>
</comment>
<dbReference type="GO" id="GO:0006646">
    <property type="term" value="P:phosphatidylethanolamine biosynthetic process"/>
    <property type="evidence" value="ECO:0007669"/>
    <property type="project" value="UniProtKB-UniRule"/>
</dbReference>
<keyword evidence="10 11" id="KW-0670">Pyruvate</keyword>
<gene>
    <name evidence="11" type="primary">psd</name>
    <name evidence="13" type="ORF">AA309_13305</name>
</gene>
<dbReference type="Pfam" id="PF02666">
    <property type="entry name" value="PS_Dcarbxylase"/>
    <property type="match status" value="1"/>
</dbReference>
<comment type="caution">
    <text evidence="13">The sequence shown here is derived from an EMBL/GenBank/DDBJ whole genome shotgun (WGS) entry which is preliminary data.</text>
</comment>
<evidence type="ECO:0000256" key="6">
    <source>
        <dbReference type="ARBA" id="ARBA00023145"/>
    </source>
</evidence>
<evidence type="ECO:0000256" key="5">
    <source>
        <dbReference type="ARBA" id="ARBA00023136"/>
    </source>
</evidence>
<dbReference type="OrthoDB" id="9790893at2"/>
<dbReference type="AlphaFoldDB" id="A0A0H1RJ61"/>